<evidence type="ECO:0000256" key="1">
    <source>
        <dbReference type="ARBA" id="ARBA00006768"/>
    </source>
</evidence>
<dbReference type="InterPro" id="IPR037018">
    <property type="entry name" value="GH65_N"/>
</dbReference>
<protein>
    <submittedName>
        <fullName evidence="9">Glycoside hydrolase family 65 protein</fullName>
    </submittedName>
</protein>
<dbReference type="InterPro" id="IPR012341">
    <property type="entry name" value="6hp_glycosidase-like_sf"/>
</dbReference>
<dbReference type="PANTHER" id="PTHR11051:SF8">
    <property type="entry name" value="PROTEIN-GLUCOSYLGALACTOSYLHYDROXYLYSINE GLUCOSIDASE"/>
    <property type="match status" value="1"/>
</dbReference>
<feature type="domain" description="Glycoside hydrolase family 65 central catalytic" evidence="6">
    <location>
        <begin position="337"/>
        <end position="700"/>
    </location>
</feature>
<sequence length="784" mass="90152">MTSGTGNFGQDPWVIREDRYGKEDLRLVETLFSIGNGTLGMRGNLEEGPGETNTQSIQGTYMNGFYDSIPIVYGEGAYGYAKSNETMLNLPDAQGIRLILGGEVFSLEEGTLLHYERGLYMMEGMVKRLIRWQSPRGREVEIHIKRIIPFEEKGLAMIDYQVTPLNFSGEVGIRSTLDPSVFNKSHNEDPRIGAGMEGSLLVPEDTSVEGERMQAVHRTRFNRYTLWTEVRHQSNILEKTVNPAIDEEGLMTVELSGVCREKEAFRVLKIITYHHCKTDEKAGLELLKKESEKTQRKAVKWGFNKYENNQREYLKDFWEKVYVRIEGAGHLEQGMNFNLFHLLQSLGKDGKTAIAAKGLTGEGYNGHYFWDTEIYVFPVFLYTKPELARNLLMYRYQTLDRARDRAREMNHKKGALYPWRTIDGSESSAYYPAGTAQYHINGDIIYALKKYVEATGDEEFLRDYGLEMVLETARIWMDLGHFNKRGKGKFEIYNVTGPDEYTALVNNNFFTNSMAKMHLNYACDSAVGFEDQDAEAYYALMKRIAMDKEELKGFQRAADKMKLIKDEALGVYPQDDSFLDKPPWDFEQEPKEKKPLLLHYHPLNIYRHQVLKQGDVVLGLFLLSEEYSLEDKKRNYDYYEPLTTHDSSLSYCIHSIMASEAGYGDEAQTFFRKTVRMDLDNVLKKSHHGIHTANMGGAWMTMVFGFGGMRTDKEKLSFRPVLPGGWEGYSFRILFRGAGLEVMVGKKETLYTLLRGDSIEFKHNSRDYRLDQRQGSLRLPMTNN</sequence>
<dbReference type="Proteomes" id="UP000449710">
    <property type="component" value="Unassembled WGS sequence"/>
</dbReference>
<keyword evidence="9" id="KW-0378">Hydrolase</keyword>
<accession>A0AA44BEJ2</accession>
<proteinExistence type="inferred from homology"/>
<feature type="domain" description="Glycoside hydrolase family 65 C-terminal" evidence="7">
    <location>
        <begin position="709"/>
        <end position="770"/>
    </location>
</feature>
<evidence type="ECO:0000256" key="3">
    <source>
        <dbReference type="ARBA" id="ARBA00022679"/>
    </source>
</evidence>
<dbReference type="InterPro" id="IPR005195">
    <property type="entry name" value="Glyco_hydro_65_M"/>
</dbReference>
<dbReference type="PANTHER" id="PTHR11051">
    <property type="entry name" value="GLYCOSYL HYDROLASE-RELATED"/>
    <property type="match status" value="1"/>
</dbReference>
<feature type="active site" description="Proton donor" evidence="4">
    <location>
        <position position="500"/>
    </location>
</feature>
<evidence type="ECO:0000313" key="10">
    <source>
        <dbReference type="Proteomes" id="UP000449710"/>
    </source>
</evidence>
<evidence type="ECO:0000313" key="9">
    <source>
        <dbReference type="EMBL" id="NBG88245.1"/>
    </source>
</evidence>
<dbReference type="GO" id="GO:0016757">
    <property type="term" value="F:glycosyltransferase activity"/>
    <property type="evidence" value="ECO:0007669"/>
    <property type="project" value="UniProtKB-KW"/>
</dbReference>
<evidence type="ECO:0000259" key="7">
    <source>
        <dbReference type="Pfam" id="PF03633"/>
    </source>
</evidence>
<dbReference type="PIRSF" id="PIRSF036289">
    <property type="entry name" value="Glycosyl_hydrolase_malt_phosph"/>
    <property type="match status" value="1"/>
</dbReference>
<dbReference type="GO" id="GO:0030246">
    <property type="term" value="F:carbohydrate binding"/>
    <property type="evidence" value="ECO:0007669"/>
    <property type="project" value="InterPro"/>
</dbReference>
<evidence type="ECO:0000256" key="4">
    <source>
        <dbReference type="PIRSR" id="PIRSR036289-50"/>
    </source>
</evidence>
<dbReference type="SUPFAM" id="SSF74650">
    <property type="entry name" value="Galactose mutarotase-like"/>
    <property type="match status" value="1"/>
</dbReference>
<comment type="caution">
    <text evidence="9">The sequence shown here is derived from an EMBL/GenBank/DDBJ whole genome shotgun (WGS) entry which is preliminary data.</text>
</comment>
<evidence type="ECO:0000259" key="6">
    <source>
        <dbReference type="Pfam" id="PF03632"/>
    </source>
</evidence>
<dbReference type="Gene3D" id="2.60.420.10">
    <property type="entry name" value="Maltose phosphorylase, domain 3"/>
    <property type="match status" value="1"/>
</dbReference>
<dbReference type="Pfam" id="PF03632">
    <property type="entry name" value="Glyco_hydro_65m"/>
    <property type="match status" value="1"/>
</dbReference>
<reference evidence="9 10" key="1">
    <citation type="submission" date="2019-04" db="EMBL/GenBank/DDBJ databases">
        <title>Isachenkonia alkalipeptolytica gen. nov. sp. nov. a new anaerobic, alkiliphilic organothrophic bacterium capable to reduce synthesized ferrihydrite isolated from a soda lake.</title>
        <authorList>
            <person name="Toshchakov S.V."/>
            <person name="Zavarzina D.G."/>
            <person name="Zhilina T.N."/>
            <person name="Kostrikina N.A."/>
            <person name="Kublanov I.V."/>
        </authorList>
    </citation>
    <scope>NUCLEOTIDE SEQUENCE [LARGE SCALE GENOMIC DNA]</scope>
    <source>
        <strain evidence="9 10">Z-1701</strain>
    </source>
</reference>
<dbReference type="AlphaFoldDB" id="A0AA44BEJ2"/>
<dbReference type="Gene3D" id="1.50.10.10">
    <property type="match status" value="1"/>
</dbReference>
<feature type="domain" description="Glycoside hydrolase family 65 N-terminal" evidence="8">
    <location>
        <begin position="17"/>
        <end position="274"/>
    </location>
</feature>
<evidence type="ECO:0000256" key="2">
    <source>
        <dbReference type="ARBA" id="ARBA00022676"/>
    </source>
</evidence>
<comment type="similarity">
    <text evidence="1">Belongs to the glycosyl hydrolase 65 family.</text>
</comment>
<organism evidence="9 10">
    <name type="scientific">Isachenkonia alkalipeptolytica</name>
    <dbReference type="NCBI Taxonomy" id="2565777"/>
    <lineage>
        <taxon>Bacteria</taxon>
        <taxon>Bacillati</taxon>
        <taxon>Bacillota</taxon>
        <taxon>Clostridia</taxon>
        <taxon>Eubacteriales</taxon>
        <taxon>Clostridiaceae</taxon>
        <taxon>Isachenkonia</taxon>
    </lineage>
</organism>
<keyword evidence="2" id="KW-0328">Glycosyltransferase</keyword>
<keyword evidence="3" id="KW-0808">Transferase</keyword>
<dbReference type="InterPro" id="IPR005194">
    <property type="entry name" value="Glyco_hydro_65_C"/>
</dbReference>
<gene>
    <name evidence="9" type="ORF">ISALK_07000</name>
</gene>
<dbReference type="InterPro" id="IPR011013">
    <property type="entry name" value="Gal_mutarotase_sf_dom"/>
</dbReference>
<dbReference type="InterPro" id="IPR005196">
    <property type="entry name" value="Glyco_hydro_65_N"/>
</dbReference>
<dbReference type="RefSeq" id="WP_160720589.1">
    <property type="nucleotide sequence ID" value="NZ_SUMG01000006.1"/>
</dbReference>
<dbReference type="Gene3D" id="2.70.98.40">
    <property type="entry name" value="Glycoside hydrolase, family 65, N-terminal domain"/>
    <property type="match status" value="1"/>
</dbReference>
<dbReference type="InterPro" id="IPR017045">
    <property type="entry name" value="Malt_Pase/Glycosyl_Hdrlase"/>
</dbReference>
<feature type="binding site" evidence="5">
    <location>
        <begin position="370"/>
        <end position="371"/>
    </location>
    <ligand>
        <name>substrate</name>
    </ligand>
</feature>
<keyword evidence="10" id="KW-1185">Reference proteome</keyword>
<evidence type="ECO:0000259" key="8">
    <source>
        <dbReference type="Pfam" id="PF03636"/>
    </source>
</evidence>
<dbReference type="GO" id="GO:0004553">
    <property type="term" value="F:hydrolase activity, hydrolyzing O-glycosyl compounds"/>
    <property type="evidence" value="ECO:0007669"/>
    <property type="project" value="TreeGrafter"/>
</dbReference>
<dbReference type="Pfam" id="PF03633">
    <property type="entry name" value="Glyco_hydro_65C"/>
    <property type="match status" value="1"/>
</dbReference>
<dbReference type="InterPro" id="IPR008928">
    <property type="entry name" value="6-hairpin_glycosidase_sf"/>
</dbReference>
<name>A0AA44BEJ2_9CLOT</name>
<evidence type="ECO:0000256" key="5">
    <source>
        <dbReference type="PIRSR" id="PIRSR036289-51"/>
    </source>
</evidence>
<dbReference type="Pfam" id="PF03636">
    <property type="entry name" value="Glyco_hydro_65N"/>
    <property type="match status" value="1"/>
</dbReference>
<dbReference type="EMBL" id="SUMG01000006">
    <property type="protein sequence ID" value="NBG88245.1"/>
    <property type="molecule type" value="Genomic_DNA"/>
</dbReference>
<feature type="binding site" evidence="5">
    <location>
        <begin position="612"/>
        <end position="613"/>
    </location>
    <ligand>
        <name>substrate</name>
    </ligand>
</feature>
<dbReference type="SUPFAM" id="SSF48208">
    <property type="entry name" value="Six-hairpin glycosidases"/>
    <property type="match status" value="1"/>
</dbReference>
<dbReference type="GO" id="GO:0005975">
    <property type="term" value="P:carbohydrate metabolic process"/>
    <property type="evidence" value="ECO:0007669"/>
    <property type="project" value="InterPro"/>
</dbReference>